<dbReference type="InterPro" id="IPR009057">
    <property type="entry name" value="Homeodomain-like_sf"/>
</dbReference>
<dbReference type="Pfam" id="PF04471">
    <property type="entry name" value="Mrr_cat"/>
    <property type="match status" value="1"/>
</dbReference>
<evidence type="ECO:0000313" key="6">
    <source>
        <dbReference type="Proteomes" id="UP001515480"/>
    </source>
</evidence>
<dbReference type="InterPro" id="IPR052906">
    <property type="entry name" value="Type_IV_Methyl-Rstrct_Enzyme"/>
</dbReference>
<dbReference type="InterPro" id="IPR007560">
    <property type="entry name" value="Restrct_endonuc_IV_Mrr"/>
</dbReference>
<evidence type="ECO:0000259" key="4">
    <source>
        <dbReference type="PROSITE" id="PS51294"/>
    </source>
</evidence>
<dbReference type="InterPro" id="IPR017930">
    <property type="entry name" value="Myb_dom"/>
</dbReference>
<proteinExistence type="predicted"/>
<dbReference type="Proteomes" id="UP001515480">
    <property type="component" value="Unassembled WGS sequence"/>
</dbReference>
<dbReference type="GO" id="GO:0009307">
    <property type="term" value="P:DNA restriction-modification system"/>
    <property type="evidence" value="ECO:0007669"/>
    <property type="project" value="InterPro"/>
</dbReference>
<name>A0AB34IFV9_PRYPA</name>
<keyword evidence="1" id="KW-0175">Coiled coil</keyword>
<protein>
    <recommendedName>
        <fullName evidence="7">Restriction endonuclease type IV Mrr domain-containing protein</fullName>
    </recommendedName>
</protein>
<dbReference type="PROSITE" id="PS50090">
    <property type="entry name" value="MYB_LIKE"/>
    <property type="match status" value="1"/>
</dbReference>
<dbReference type="GO" id="GO:0015666">
    <property type="term" value="F:restriction endodeoxyribonuclease activity"/>
    <property type="evidence" value="ECO:0007669"/>
    <property type="project" value="TreeGrafter"/>
</dbReference>
<feature type="coiled-coil region" evidence="1">
    <location>
        <begin position="121"/>
        <end position="155"/>
    </location>
</feature>
<evidence type="ECO:0000256" key="1">
    <source>
        <dbReference type="SAM" id="Coils"/>
    </source>
</evidence>
<feature type="compositionally biased region" description="Basic and acidic residues" evidence="2">
    <location>
        <begin position="174"/>
        <end position="188"/>
    </location>
</feature>
<dbReference type="InterPro" id="IPR011856">
    <property type="entry name" value="tRNA_endonuc-like_dom_sf"/>
</dbReference>
<reference evidence="5 6" key="1">
    <citation type="journal article" date="2024" name="Science">
        <title>Giant polyketide synthase enzymes in the biosynthesis of giant marine polyether toxins.</title>
        <authorList>
            <person name="Fallon T.R."/>
            <person name="Shende V.V."/>
            <person name="Wierzbicki I.H."/>
            <person name="Pendleton A.L."/>
            <person name="Watervoot N.F."/>
            <person name="Auber R.P."/>
            <person name="Gonzalez D.J."/>
            <person name="Wisecaver J.H."/>
            <person name="Moore B.S."/>
        </authorList>
    </citation>
    <scope>NUCLEOTIDE SEQUENCE [LARGE SCALE GENOMIC DNA]</scope>
    <source>
        <strain evidence="5 6">12B1</strain>
    </source>
</reference>
<organism evidence="5 6">
    <name type="scientific">Prymnesium parvum</name>
    <name type="common">Toxic golden alga</name>
    <dbReference type="NCBI Taxonomy" id="97485"/>
    <lineage>
        <taxon>Eukaryota</taxon>
        <taxon>Haptista</taxon>
        <taxon>Haptophyta</taxon>
        <taxon>Prymnesiophyceae</taxon>
        <taxon>Prymnesiales</taxon>
        <taxon>Prymnesiaceae</taxon>
        <taxon>Prymnesium</taxon>
    </lineage>
</organism>
<dbReference type="SUPFAM" id="SSF52980">
    <property type="entry name" value="Restriction endonuclease-like"/>
    <property type="match status" value="1"/>
</dbReference>
<dbReference type="InterPro" id="IPR001005">
    <property type="entry name" value="SANT/Myb"/>
</dbReference>
<feature type="domain" description="HTH myb-type" evidence="4">
    <location>
        <begin position="396"/>
        <end position="422"/>
    </location>
</feature>
<evidence type="ECO:0000256" key="2">
    <source>
        <dbReference type="SAM" id="MobiDB-lite"/>
    </source>
</evidence>
<dbReference type="GO" id="GO:0006281">
    <property type="term" value="P:DNA repair"/>
    <property type="evidence" value="ECO:0007669"/>
    <property type="project" value="UniProtKB-ARBA"/>
</dbReference>
<dbReference type="Pfam" id="PF00249">
    <property type="entry name" value="Myb_DNA-binding"/>
    <property type="match status" value="1"/>
</dbReference>
<dbReference type="PANTHER" id="PTHR30015:SF7">
    <property type="entry name" value="TYPE IV METHYL-DIRECTED RESTRICTION ENZYME ECOKMRR"/>
    <property type="match status" value="1"/>
</dbReference>
<accession>A0AB34IFV9</accession>
<sequence length="460" mass="51300">MAAAAPQIARADERPEPPTPPSPSAPTSLAVICDALNACRDTIHRAVLDETRHTTAAAAALSDQLKLARHALRETELERDQAVARAEKCETLQLLTSEALREERERRSAAEAAALCREASVAEVRAALRAAEERLRASEEKEARLRVLLDEAREETRVKAREKREAHEAVERWAREEAERRRTPRLEEAAPAPSLAEEREALGWAQGVVDALSSRIDLSGRQFVLMCAALFTALGFTAHVIDGPGDRGVDIRLVDRAERLCLVQCKCKGKKYKVQRDEVESFATAVRNARSTEDVASCIFVTTTEFTELAPEVGRREIGEGVAVVLWGREALVALLARQREALRDSAALGSILELYTAPPVHRAASPATPSAREGAEEEVEPILRELSLRPNGTPRRMPWSEEEEHALLEAVAVHGEKWSAIMDDEHFHRFFRERFVTKRMTRQQGQMCLRDKWRQASSV</sequence>
<dbReference type="AlphaFoldDB" id="A0AB34IFV9"/>
<evidence type="ECO:0000259" key="3">
    <source>
        <dbReference type="PROSITE" id="PS50090"/>
    </source>
</evidence>
<dbReference type="SUPFAM" id="SSF46689">
    <property type="entry name" value="Homeodomain-like"/>
    <property type="match status" value="1"/>
</dbReference>
<dbReference type="InterPro" id="IPR011335">
    <property type="entry name" value="Restrct_endonuc-II-like"/>
</dbReference>
<dbReference type="PANTHER" id="PTHR30015">
    <property type="entry name" value="MRR RESTRICTION SYSTEM PROTEIN"/>
    <property type="match status" value="1"/>
</dbReference>
<dbReference type="EMBL" id="JBGBPQ010000029">
    <property type="protein sequence ID" value="KAL1496479.1"/>
    <property type="molecule type" value="Genomic_DNA"/>
</dbReference>
<comment type="caution">
    <text evidence="5">The sequence shown here is derived from an EMBL/GenBank/DDBJ whole genome shotgun (WGS) entry which is preliminary data.</text>
</comment>
<feature type="coiled-coil region" evidence="1">
    <location>
        <begin position="58"/>
        <end position="92"/>
    </location>
</feature>
<dbReference type="PROSITE" id="PS51294">
    <property type="entry name" value="HTH_MYB"/>
    <property type="match status" value="1"/>
</dbReference>
<dbReference type="Gene3D" id="3.40.1350.10">
    <property type="match status" value="1"/>
</dbReference>
<feature type="region of interest" description="Disordered" evidence="2">
    <location>
        <begin position="174"/>
        <end position="194"/>
    </location>
</feature>
<feature type="region of interest" description="Disordered" evidence="2">
    <location>
        <begin position="1"/>
        <end position="27"/>
    </location>
</feature>
<dbReference type="Gene3D" id="1.10.10.60">
    <property type="entry name" value="Homeodomain-like"/>
    <property type="match status" value="1"/>
</dbReference>
<gene>
    <name evidence="5" type="ORF">AB1Y20_016433</name>
</gene>
<dbReference type="GO" id="GO:0003677">
    <property type="term" value="F:DNA binding"/>
    <property type="evidence" value="ECO:0007669"/>
    <property type="project" value="InterPro"/>
</dbReference>
<feature type="domain" description="Myb-like" evidence="3">
    <location>
        <begin position="392"/>
        <end position="422"/>
    </location>
</feature>
<evidence type="ECO:0008006" key="7">
    <source>
        <dbReference type="Google" id="ProtNLM"/>
    </source>
</evidence>
<evidence type="ECO:0000313" key="5">
    <source>
        <dbReference type="EMBL" id="KAL1496479.1"/>
    </source>
</evidence>
<keyword evidence="6" id="KW-1185">Reference proteome</keyword>